<evidence type="ECO:0000313" key="4">
    <source>
        <dbReference type="Proteomes" id="UP000635384"/>
    </source>
</evidence>
<gene>
    <name evidence="3" type="ORF">IB285_12825</name>
</gene>
<dbReference type="EMBL" id="JACXLC010000001">
    <property type="protein sequence ID" value="MBD2843137.1"/>
    <property type="molecule type" value="Genomic_DNA"/>
</dbReference>
<name>A0ABR8KQV7_9SPHN</name>
<evidence type="ECO:0000256" key="1">
    <source>
        <dbReference type="SAM" id="MobiDB-lite"/>
    </source>
</evidence>
<keyword evidence="2" id="KW-0732">Signal</keyword>
<accession>A0ABR8KQV7</accession>
<dbReference type="PROSITE" id="PS51257">
    <property type="entry name" value="PROKAR_LIPOPROTEIN"/>
    <property type="match status" value="1"/>
</dbReference>
<evidence type="ECO:0000256" key="2">
    <source>
        <dbReference type="SAM" id="SignalP"/>
    </source>
</evidence>
<organism evidence="3 4">
    <name type="scientific">Erythrobacter rubeus</name>
    <dbReference type="NCBI Taxonomy" id="2760803"/>
    <lineage>
        <taxon>Bacteria</taxon>
        <taxon>Pseudomonadati</taxon>
        <taxon>Pseudomonadota</taxon>
        <taxon>Alphaproteobacteria</taxon>
        <taxon>Sphingomonadales</taxon>
        <taxon>Erythrobacteraceae</taxon>
        <taxon>Erythrobacter/Porphyrobacter group</taxon>
        <taxon>Erythrobacter</taxon>
    </lineage>
</organism>
<evidence type="ECO:0000313" key="3">
    <source>
        <dbReference type="EMBL" id="MBD2843137.1"/>
    </source>
</evidence>
<protein>
    <recommendedName>
        <fullName evidence="5">Secreted protein</fullName>
    </recommendedName>
</protein>
<dbReference type="Proteomes" id="UP000635384">
    <property type="component" value="Unassembled WGS sequence"/>
</dbReference>
<feature type="signal peptide" evidence="2">
    <location>
        <begin position="1"/>
        <end position="19"/>
    </location>
</feature>
<feature type="chain" id="PRO_5045799895" description="Secreted protein" evidence="2">
    <location>
        <begin position="20"/>
        <end position="81"/>
    </location>
</feature>
<evidence type="ECO:0008006" key="5">
    <source>
        <dbReference type="Google" id="ProtNLM"/>
    </source>
</evidence>
<comment type="caution">
    <text evidence="3">The sequence shown here is derived from an EMBL/GenBank/DDBJ whole genome shotgun (WGS) entry which is preliminary data.</text>
</comment>
<proteinExistence type="predicted"/>
<sequence length="81" mass="8408">MKKFITAALLGTASLGLSACDVDQTEEGSLPEVEGGNLPEYDVEPADVDVDTGTTEVEVPTVDVDVDQPDAEGEPVTGNDE</sequence>
<feature type="region of interest" description="Disordered" evidence="1">
    <location>
        <begin position="25"/>
        <end position="45"/>
    </location>
</feature>
<reference evidence="3 4" key="1">
    <citation type="submission" date="2020-09" db="EMBL/GenBank/DDBJ databases">
        <authorList>
            <person name="Yoon J.-W."/>
        </authorList>
    </citation>
    <scope>NUCLEOTIDE SEQUENCE [LARGE SCALE GENOMIC DNA]</scope>
    <source>
        <strain evidence="3 4">KMU-140</strain>
    </source>
</reference>
<keyword evidence="4" id="KW-1185">Reference proteome</keyword>
<dbReference type="RefSeq" id="WP_190788534.1">
    <property type="nucleotide sequence ID" value="NZ_JACXLC010000001.1"/>
</dbReference>